<evidence type="ECO:0000313" key="3">
    <source>
        <dbReference type="Proteomes" id="UP000635853"/>
    </source>
</evidence>
<dbReference type="CDD" id="cd00093">
    <property type="entry name" value="HTH_XRE"/>
    <property type="match status" value="1"/>
</dbReference>
<reference evidence="3" key="1">
    <citation type="submission" date="2021-01" db="EMBL/GenBank/DDBJ databases">
        <title>Draft genomes of Rhodovulum sulfidophilum.</title>
        <authorList>
            <person name="Guzman M.S."/>
        </authorList>
    </citation>
    <scope>NUCLEOTIDE SEQUENCE [LARGE SCALE GENOMIC DNA]</scope>
    <source>
        <strain evidence="3">AB19</strain>
    </source>
</reference>
<dbReference type="Gene3D" id="1.10.260.40">
    <property type="entry name" value="lambda repressor-like DNA-binding domains"/>
    <property type="match status" value="1"/>
</dbReference>
<feature type="domain" description="HTH cro/C1-type" evidence="1">
    <location>
        <begin position="41"/>
        <end position="95"/>
    </location>
</feature>
<dbReference type="InterPro" id="IPR010982">
    <property type="entry name" value="Lambda_DNA-bd_dom_sf"/>
</dbReference>
<dbReference type="PROSITE" id="PS50943">
    <property type="entry name" value="HTH_CROC1"/>
    <property type="match status" value="1"/>
</dbReference>
<name>A0ABS1RPS4_9RHOB</name>
<dbReference type="EMBL" id="JAESIL010000184">
    <property type="protein sequence ID" value="MBL3580636.1"/>
    <property type="molecule type" value="Genomic_DNA"/>
</dbReference>
<dbReference type="Pfam" id="PF01381">
    <property type="entry name" value="HTH_3"/>
    <property type="match status" value="1"/>
</dbReference>
<dbReference type="SUPFAM" id="SSF47413">
    <property type="entry name" value="lambda repressor-like DNA-binding domains"/>
    <property type="match status" value="1"/>
</dbReference>
<dbReference type="Proteomes" id="UP000635853">
    <property type="component" value="Unassembled WGS sequence"/>
</dbReference>
<gene>
    <name evidence="2" type="ORF">JMJ92_21240</name>
</gene>
<dbReference type="SMART" id="SM00530">
    <property type="entry name" value="HTH_XRE"/>
    <property type="match status" value="1"/>
</dbReference>
<evidence type="ECO:0000259" key="1">
    <source>
        <dbReference type="PROSITE" id="PS50943"/>
    </source>
</evidence>
<comment type="caution">
    <text evidence="2">The sequence shown here is derived from an EMBL/GenBank/DDBJ whole genome shotgun (WGS) entry which is preliminary data.</text>
</comment>
<organism evidence="2 3">
    <name type="scientific">Rhodovulum visakhapatnamense</name>
    <dbReference type="NCBI Taxonomy" id="364297"/>
    <lineage>
        <taxon>Bacteria</taxon>
        <taxon>Pseudomonadati</taxon>
        <taxon>Pseudomonadota</taxon>
        <taxon>Alphaproteobacteria</taxon>
        <taxon>Rhodobacterales</taxon>
        <taxon>Paracoccaceae</taxon>
        <taxon>Rhodovulum</taxon>
    </lineage>
</organism>
<dbReference type="InterPro" id="IPR001387">
    <property type="entry name" value="Cro/C1-type_HTH"/>
</dbReference>
<keyword evidence="3" id="KW-1185">Reference proteome</keyword>
<proteinExistence type="predicted"/>
<sequence>MARTFFYRKYHVNSHDHRAFRNRHGFHRQYRKCSGMRLAWIDEQLEAHGMSRRELAARIGLTEAQMSKVMGGSRKLSADEADAIRRVFGYSTPDNPEDPDISRIYSILSQLGERQRRAVVLYLEALAGDGE</sequence>
<protein>
    <submittedName>
        <fullName evidence="2">Helix-turn-helix transcriptional regulator</fullName>
    </submittedName>
</protein>
<evidence type="ECO:0000313" key="2">
    <source>
        <dbReference type="EMBL" id="MBL3580636.1"/>
    </source>
</evidence>
<accession>A0ABS1RPS4</accession>